<dbReference type="EMBL" id="JAQQAF010000009">
    <property type="protein sequence ID" value="KAJ8461600.1"/>
    <property type="molecule type" value="Genomic_DNA"/>
</dbReference>
<accession>A0AAV8PUT9</accession>
<sequence>MQVPFEMLHLFFVLVLLVGLRTSVPVEPQRSKREEEEEEEKEVGVGGLNLGLAVSVLRQPALLFFPEALGSLG</sequence>
<evidence type="ECO:0000256" key="1">
    <source>
        <dbReference type="SAM" id="SignalP"/>
    </source>
</evidence>
<feature type="signal peptide" evidence="1">
    <location>
        <begin position="1"/>
        <end position="23"/>
    </location>
</feature>
<name>A0AAV8PUT9_ENSVE</name>
<comment type="caution">
    <text evidence="2">The sequence shown here is derived from an EMBL/GenBank/DDBJ whole genome shotgun (WGS) entry which is preliminary data.</text>
</comment>
<evidence type="ECO:0008006" key="4">
    <source>
        <dbReference type="Google" id="ProtNLM"/>
    </source>
</evidence>
<proteinExistence type="predicted"/>
<evidence type="ECO:0000313" key="3">
    <source>
        <dbReference type="Proteomes" id="UP001222027"/>
    </source>
</evidence>
<dbReference type="Proteomes" id="UP001222027">
    <property type="component" value="Unassembled WGS sequence"/>
</dbReference>
<reference evidence="2 3" key="1">
    <citation type="submission" date="2022-12" db="EMBL/GenBank/DDBJ databases">
        <title>Chromosome-scale assembly of the Ensete ventricosum genome.</title>
        <authorList>
            <person name="Dussert Y."/>
            <person name="Stocks J."/>
            <person name="Wendawek A."/>
            <person name="Woldeyes F."/>
            <person name="Nichols R.A."/>
            <person name="Borrell J.S."/>
        </authorList>
    </citation>
    <scope>NUCLEOTIDE SEQUENCE [LARGE SCALE GENOMIC DNA]</scope>
    <source>
        <strain evidence="3">cv. Maze</strain>
        <tissue evidence="2">Seeds</tissue>
    </source>
</reference>
<organism evidence="2 3">
    <name type="scientific">Ensete ventricosum</name>
    <name type="common">Abyssinian banana</name>
    <name type="synonym">Musa ensete</name>
    <dbReference type="NCBI Taxonomy" id="4639"/>
    <lineage>
        <taxon>Eukaryota</taxon>
        <taxon>Viridiplantae</taxon>
        <taxon>Streptophyta</taxon>
        <taxon>Embryophyta</taxon>
        <taxon>Tracheophyta</taxon>
        <taxon>Spermatophyta</taxon>
        <taxon>Magnoliopsida</taxon>
        <taxon>Liliopsida</taxon>
        <taxon>Zingiberales</taxon>
        <taxon>Musaceae</taxon>
        <taxon>Ensete</taxon>
    </lineage>
</organism>
<feature type="chain" id="PRO_5043877347" description="Secreted protein" evidence="1">
    <location>
        <begin position="24"/>
        <end position="73"/>
    </location>
</feature>
<keyword evidence="3" id="KW-1185">Reference proteome</keyword>
<dbReference type="AlphaFoldDB" id="A0AAV8PUT9"/>
<keyword evidence="1" id="KW-0732">Signal</keyword>
<gene>
    <name evidence="2" type="ORF">OPV22_034526</name>
</gene>
<evidence type="ECO:0000313" key="2">
    <source>
        <dbReference type="EMBL" id="KAJ8461600.1"/>
    </source>
</evidence>
<protein>
    <recommendedName>
        <fullName evidence="4">Secreted protein</fullName>
    </recommendedName>
</protein>